<evidence type="ECO:0000259" key="1">
    <source>
        <dbReference type="PROSITE" id="PS50940"/>
    </source>
</evidence>
<name>A0AAV4NFN3_CAEEX</name>
<comment type="caution">
    <text evidence="2">The sequence shown here is derived from an EMBL/GenBank/DDBJ whole genome shotgun (WGS) entry which is preliminary data.</text>
</comment>
<dbReference type="Proteomes" id="UP001054945">
    <property type="component" value="Unassembled WGS sequence"/>
</dbReference>
<feature type="domain" description="Chitin-binding type-2" evidence="1">
    <location>
        <begin position="102"/>
        <end position="162"/>
    </location>
</feature>
<dbReference type="SUPFAM" id="SSF57625">
    <property type="entry name" value="Invertebrate chitin-binding proteins"/>
    <property type="match status" value="1"/>
</dbReference>
<dbReference type="GO" id="GO:0005576">
    <property type="term" value="C:extracellular region"/>
    <property type="evidence" value="ECO:0007669"/>
    <property type="project" value="InterPro"/>
</dbReference>
<accession>A0AAV4NFN3</accession>
<keyword evidence="3" id="KW-1185">Reference proteome</keyword>
<evidence type="ECO:0000313" key="3">
    <source>
        <dbReference type="Proteomes" id="UP001054945"/>
    </source>
</evidence>
<dbReference type="PANTHER" id="PTHR22933">
    <property type="entry name" value="FI18007P1-RELATED"/>
    <property type="match status" value="1"/>
</dbReference>
<dbReference type="PROSITE" id="PS50940">
    <property type="entry name" value="CHIT_BIND_II"/>
    <property type="match status" value="1"/>
</dbReference>
<dbReference type="InterPro" id="IPR036508">
    <property type="entry name" value="Chitin-bd_dom_sf"/>
</dbReference>
<protein>
    <submittedName>
        <fullName evidence="2">Chitin-binding type-2 domain-containing protein</fullName>
    </submittedName>
</protein>
<dbReference type="InterPro" id="IPR052976">
    <property type="entry name" value="Scoloptoxin-like"/>
</dbReference>
<sequence length="181" mass="20136">MRSALRQKLHNNTYGKLLRLTPGIIGRLHVVSLPSRLIESFRPTSHSRLASGHISSHLAYDFLKILGLVDFIYSADRLCGGAVLQSSNCQLLPEYATIPKTSFSCDGRTYGYYADPEVNCQVFHICPGAYGVGHYSFLCPNQTVFNQAYLVCDHPYNVDCSTADGLYSINNNFFAIDDNDL</sequence>
<dbReference type="AlphaFoldDB" id="A0AAV4NFN3"/>
<dbReference type="InterPro" id="IPR002557">
    <property type="entry name" value="Chitin-bd_dom"/>
</dbReference>
<organism evidence="2 3">
    <name type="scientific">Caerostris extrusa</name>
    <name type="common">Bark spider</name>
    <name type="synonym">Caerostris bankana</name>
    <dbReference type="NCBI Taxonomy" id="172846"/>
    <lineage>
        <taxon>Eukaryota</taxon>
        <taxon>Metazoa</taxon>
        <taxon>Ecdysozoa</taxon>
        <taxon>Arthropoda</taxon>
        <taxon>Chelicerata</taxon>
        <taxon>Arachnida</taxon>
        <taxon>Araneae</taxon>
        <taxon>Araneomorphae</taxon>
        <taxon>Entelegynae</taxon>
        <taxon>Araneoidea</taxon>
        <taxon>Araneidae</taxon>
        <taxon>Caerostris</taxon>
    </lineage>
</organism>
<dbReference type="EMBL" id="BPLR01020883">
    <property type="protein sequence ID" value="GIX83590.1"/>
    <property type="molecule type" value="Genomic_DNA"/>
</dbReference>
<dbReference type="Gene3D" id="2.170.140.10">
    <property type="entry name" value="Chitin binding domain"/>
    <property type="match status" value="1"/>
</dbReference>
<dbReference type="GO" id="GO:0008061">
    <property type="term" value="F:chitin binding"/>
    <property type="evidence" value="ECO:0007669"/>
    <property type="project" value="InterPro"/>
</dbReference>
<dbReference type="Pfam" id="PF01607">
    <property type="entry name" value="CBM_14"/>
    <property type="match status" value="1"/>
</dbReference>
<gene>
    <name evidence="2" type="primary">AVEN_59302_1</name>
    <name evidence="2" type="ORF">CEXT_625271</name>
</gene>
<dbReference type="SMART" id="SM00494">
    <property type="entry name" value="ChtBD2"/>
    <property type="match status" value="1"/>
</dbReference>
<reference evidence="2 3" key="1">
    <citation type="submission" date="2021-06" db="EMBL/GenBank/DDBJ databases">
        <title>Caerostris extrusa draft genome.</title>
        <authorList>
            <person name="Kono N."/>
            <person name="Arakawa K."/>
        </authorList>
    </citation>
    <scope>NUCLEOTIDE SEQUENCE [LARGE SCALE GENOMIC DNA]</scope>
</reference>
<dbReference type="PANTHER" id="PTHR22933:SF43">
    <property type="entry name" value="LP10131P"/>
    <property type="match status" value="1"/>
</dbReference>
<proteinExistence type="predicted"/>
<evidence type="ECO:0000313" key="2">
    <source>
        <dbReference type="EMBL" id="GIX83590.1"/>
    </source>
</evidence>